<dbReference type="SUPFAM" id="SSF52266">
    <property type="entry name" value="SGNH hydrolase"/>
    <property type="match status" value="1"/>
</dbReference>
<keyword evidence="3" id="KW-1185">Reference proteome</keyword>
<keyword evidence="1" id="KW-1133">Transmembrane helix</keyword>
<organism evidence="2 3">
    <name type="scientific">Oceanidesulfovibrio marinus</name>
    <dbReference type="NCBI Taxonomy" id="370038"/>
    <lineage>
        <taxon>Bacteria</taxon>
        <taxon>Pseudomonadati</taxon>
        <taxon>Thermodesulfobacteriota</taxon>
        <taxon>Desulfovibrionia</taxon>
        <taxon>Desulfovibrionales</taxon>
        <taxon>Desulfovibrionaceae</taxon>
        <taxon>Oceanidesulfovibrio</taxon>
    </lineage>
</organism>
<reference evidence="2 3" key="1">
    <citation type="submission" date="2019-04" db="EMBL/GenBank/DDBJ databases">
        <title>Isolation and culture of sulfate reducing bacteria from the cold seep of the South China Sea.</title>
        <authorList>
            <person name="Sun C."/>
            <person name="Liu R."/>
        </authorList>
    </citation>
    <scope>NUCLEOTIDE SEQUENCE [LARGE SCALE GENOMIC DNA]</scope>
    <source>
        <strain evidence="2 3">CS1</strain>
    </source>
</reference>
<dbReference type="Gene3D" id="3.40.50.1110">
    <property type="entry name" value="SGNH hydrolase"/>
    <property type="match status" value="1"/>
</dbReference>
<gene>
    <name evidence="2" type="ORF">E8L03_03730</name>
</gene>
<dbReference type="RefSeq" id="WP_171266614.1">
    <property type="nucleotide sequence ID" value="NZ_CP039543.1"/>
</dbReference>
<evidence type="ECO:0000256" key="1">
    <source>
        <dbReference type="SAM" id="Phobius"/>
    </source>
</evidence>
<proteinExistence type="predicted"/>
<evidence type="ECO:0000313" key="3">
    <source>
        <dbReference type="Proteomes" id="UP000503251"/>
    </source>
</evidence>
<keyword evidence="2" id="KW-0378">Hydrolase</keyword>
<accession>A0ABX6NBX1</accession>
<sequence>MSKTSRTDQKRWSAKRILQFAVFLGIVIFVLDFALMEIYTRATGTTIDLDALTGRTKMDAPMAQWAYLDAFCAYRAKPGQYDDGKTVDSYGFISTPEIATQKPNGVVRIVFLGGSSTAGTGHNLKDEETWPWQTVEKLRADGLHVDFINGALGGYTSFESYGRLWSRIRHFSPDIVVVYHGWNELYYFDEVDDIASWRTLPDGSWSFKTEHVVQMYKPWRIDPFIKWSQWLTRLRLRFSTRAMGEAGQGVKESKSKELANDFDPRGLEIWRTNLELLAGACRIMGAQLLVAKQATLFVPNLSLEQQKRCQFEFHGMDLGAHVRAFQGIYRVIDEETPAADIMDVTALSGVPENFYDHIHPTPLGASRIADVMYGRLAPIVREMEEGAGQ</sequence>
<keyword evidence="1" id="KW-0812">Transmembrane</keyword>
<dbReference type="EMBL" id="CP039543">
    <property type="protein sequence ID" value="QJT08088.1"/>
    <property type="molecule type" value="Genomic_DNA"/>
</dbReference>
<dbReference type="Proteomes" id="UP000503251">
    <property type="component" value="Chromosome"/>
</dbReference>
<evidence type="ECO:0000313" key="2">
    <source>
        <dbReference type="EMBL" id="QJT08088.1"/>
    </source>
</evidence>
<dbReference type="InterPro" id="IPR036514">
    <property type="entry name" value="SGNH_hydro_sf"/>
</dbReference>
<name>A0ABX6NBX1_9BACT</name>
<dbReference type="CDD" id="cd00229">
    <property type="entry name" value="SGNH_hydrolase"/>
    <property type="match status" value="1"/>
</dbReference>
<feature type="transmembrane region" description="Helical" evidence="1">
    <location>
        <begin position="20"/>
        <end position="39"/>
    </location>
</feature>
<dbReference type="GO" id="GO:0016787">
    <property type="term" value="F:hydrolase activity"/>
    <property type="evidence" value="ECO:0007669"/>
    <property type="project" value="UniProtKB-KW"/>
</dbReference>
<keyword evidence="1" id="KW-0472">Membrane</keyword>
<protein>
    <submittedName>
        <fullName evidence="2">SGNH/GDSL hydrolase family protein</fullName>
    </submittedName>
</protein>